<evidence type="ECO:0000313" key="2">
    <source>
        <dbReference type="Proteomes" id="UP000002221"/>
    </source>
</evidence>
<dbReference type="Proteomes" id="UP000002221">
    <property type="component" value="Chromosome"/>
</dbReference>
<evidence type="ECO:0000313" key="1">
    <source>
        <dbReference type="EMBL" id="ACY47383.1"/>
    </source>
</evidence>
<dbReference type="Pfam" id="PF09481">
    <property type="entry name" value="CRISPR_Cse1"/>
    <property type="match status" value="1"/>
</dbReference>
<proteinExistence type="predicted"/>
<dbReference type="NCBIfam" id="TIGR02547">
    <property type="entry name" value="casA_cse1"/>
    <property type="match status" value="1"/>
</dbReference>
<gene>
    <name evidence="1" type="ordered locus">Rmar_0481</name>
</gene>
<organism evidence="1 2">
    <name type="scientific">Rhodothermus marinus (strain ATCC 43812 / DSM 4252 / R-10)</name>
    <name type="common">Rhodothermus obamensis</name>
    <dbReference type="NCBI Taxonomy" id="518766"/>
    <lineage>
        <taxon>Bacteria</taxon>
        <taxon>Pseudomonadati</taxon>
        <taxon>Rhodothermota</taxon>
        <taxon>Rhodothermia</taxon>
        <taxon>Rhodothermales</taxon>
        <taxon>Rhodothermaceae</taxon>
        <taxon>Rhodothermus</taxon>
    </lineage>
</organism>
<sequence length="518" mass="58662">MRYALLNEPLIRVRLKDGTVRDCTLPEVIVALLRDEVLGFEALQPHQQQAWHSFLVQLVAMAVARITGGAFPEEAEPWRRALVELAGGEEAAWYLVVSDLSRPAFLQPPVPEGSLEAARYRADVQTPDQLDVLITAKNHDLKARRIVQPRPEHWMFALVTLQTMEGFLGRGNYGIVRMNGGFGNRPLVGLTRALSPGAHFRRDVQVLLDARPSFADRYDLGGHALLWVLPWDGKKQRAIELKECDPYFIEICRRIRFLEEAGRLVCWRTNTDGPRVAAPKALNGITGDPWTPVEKSDKPKALTVSDSGFTYRLLQQVFLSGDYEPPVALAFREDEKDGVYLVARTLVRGQGKTGGLHFRIVPVSQAAARWLSGSEERRTKLARRAEQRVRLAADVQRKVLYPALAALLSGGRDARVEWEQVTPWIEAFDRAVDAQFFDRLWASVEQDEEIARRDWERFLLTEARRQFAVAEHGMPVASAHHWRARSRAHAIFEARAREVLPYAFNATRSLSTEQEVRS</sequence>
<dbReference type="HOGENOM" id="CLU_538328_0_0_10"/>
<reference evidence="1 2" key="1">
    <citation type="journal article" date="2009" name="Stand. Genomic Sci.">
        <title>Complete genome sequence of Rhodothermus marinus type strain (R-10).</title>
        <authorList>
            <person name="Nolan M."/>
            <person name="Tindall B.J."/>
            <person name="Pomrenke H."/>
            <person name="Lapidus A."/>
            <person name="Copeland A."/>
            <person name="Glavina Del Rio T."/>
            <person name="Lucas S."/>
            <person name="Chen F."/>
            <person name="Tice H."/>
            <person name="Cheng J.F."/>
            <person name="Saunders E."/>
            <person name="Han C."/>
            <person name="Bruce D."/>
            <person name="Goodwin L."/>
            <person name="Chain P."/>
            <person name="Pitluck S."/>
            <person name="Ovchinikova G."/>
            <person name="Pati A."/>
            <person name="Ivanova N."/>
            <person name="Mavromatis K."/>
            <person name="Chen A."/>
            <person name="Palaniappan K."/>
            <person name="Land M."/>
            <person name="Hauser L."/>
            <person name="Chang Y.J."/>
            <person name="Jeffries C.D."/>
            <person name="Brettin T."/>
            <person name="Goker M."/>
            <person name="Bristow J."/>
            <person name="Eisen J.A."/>
            <person name="Markowitz V."/>
            <person name="Hugenholtz P."/>
            <person name="Kyrpides N.C."/>
            <person name="Klenk H.P."/>
            <person name="Detter J.C."/>
        </authorList>
    </citation>
    <scope>NUCLEOTIDE SEQUENCE [LARGE SCALE GENOMIC DNA]</scope>
    <source>
        <strain evidence="2">ATCC 43812 / DSM 4252 / R-10</strain>
    </source>
</reference>
<dbReference type="eggNOG" id="ENOG502Z99F">
    <property type="taxonomic scope" value="Bacteria"/>
</dbReference>
<accession>D0MET3</accession>
<keyword evidence="2" id="KW-1185">Reference proteome</keyword>
<dbReference type="STRING" id="518766.Rmar_0481"/>
<name>D0MET3_RHOM4</name>
<dbReference type="InterPro" id="IPR013381">
    <property type="entry name" value="CRISPR-assoc_prot_Cse1"/>
</dbReference>
<dbReference type="AlphaFoldDB" id="D0MET3"/>
<dbReference type="EMBL" id="CP001807">
    <property type="protein sequence ID" value="ACY47383.1"/>
    <property type="molecule type" value="Genomic_DNA"/>
</dbReference>
<protein>
    <submittedName>
        <fullName evidence="1">CRISPR-associated protein, Cse1 family</fullName>
    </submittedName>
</protein>
<dbReference type="KEGG" id="rmr:Rmar_0481"/>